<organism evidence="1 2">
    <name type="scientific">Aquirufa salirivi</name>
    <dbReference type="NCBI Taxonomy" id="3104729"/>
    <lineage>
        <taxon>Bacteria</taxon>
        <taxon>Pseudomonadati</taxon>
        <taxon>Bacteroidota</taxon>
        <taxon>Cytophagia</taxon>
        <taxon>Cytophagales</taxon>
        <taxon>Flectobacillaceae</taxon>
        <taxon>Aquirufa</taxon>
    </lineage>
</organism>
<dbReference type="EMBL" id="JBEWZH010000004">
    <property type="protein sequence ID" value="MFL0162040.1"/>
    <property type="molecule type" value="Genomic_DNA"/>
</dbReference>
<dbReference type="Gene3D" id="3.40.50.150">
    <property type="entry name" value="Vaccinia Virus protein VP39"/>
    <property type="match status" value="1"/>
</dbReference>
<dbReference type="InterPro" id="IPR029063">
    <property type="entry name" value="SAM-dependent_MTases_sf"/>
</dbReference>
<gene>
    <name evidence="1" type="ORF">U0R11_06520</name>
</gene>
<protein>
    <recommendedName>
        <fullName evidence="3">Class I SAM-dependent methyltransferase</fullName>
    </recommendedName>
</protein>
<evidence type="ECO:0000313" key="1">
    <source>
        <dbReference type="EMBL" id="MFL0162040.1"/>
    </source>
</evidence>
<evidence type="ECO:0000313" key="2">
    <source>
        <dbReference type="Proteomes" id="UP001623558"/>
    </source>
</evidence>
<sequence length="290" mass="33681">MKNKILKKIFRPYILKRIYYERLGEPFIYNLASIFNLIFGNFRSKVEYDLVPREPYAYSILAAADFAIANNIKKIAIIEFGVAAGNGLLNMCYIAEKVQQLTGVEFEILGFDTGEGMPSPTDYKDHPEKYFTGDFPLVDREKLINSLPKNAKLILGKIGDSLSDFEKHCTCPIGFVSVDVDYYTSTVDCLKVFKLSPDKYLPYVFTYFDDVYNIDHNDYCGELLAINEFNTENEFRKITRATLLNQTRIFRRSPWTHQIYLTHIFDHNNRSLEYIEGKRNKITVLENPFL</sequence>
<dbReference type="RefSeq" id="WP_406750729.1">
    <property type="nucleotide sequence ID" value="NZ_JBEWZH010000004.1"/>
</dbReference>
<reference evidence="1 2" key="1">
    <citation type="submission" date="2024-07" db="EMBL/GenBank/DDBJ databases">
        <authorList>
            <person name="Pitt A."/>
            <person name="Hahn M.W."/>
        </authorList>
    </citation>
    <scope>NUCLEOTIDE SEQUENCE [LARGE SCALE GENOMIC DNA]</scope>
    <source>
        <strain evidence="1 2">1-SAACH-A3</strain>
    </source>
</reference>
<accession>A0ABW8RWD7</accession>
<proteinExistence type="predicted"/>
<keyword evidence="2" id="KW-1185">Reference proteome</keyword>
<evidence type="ECO:0008006" key="3">
    <source>
        <dbReference type="Google" id="ProtNLM"/>
    </source>
</evidence>
<dbReference type="Proteomes" id="UP001623558">
    <property type="component" value="Unassembled WGS sequence"/>
</dbReference>
<comment type="caution">
    <text evidence="1">The sequence shown here is derived from an EMBL/GenBank/DDBJ whole genome shotgun (WGS) entry which is preliminary data.</text>
</comment>
<name>A0ABW8RWD7_9BACT</name>